<accession>A0AAD9JEY1</accession>
<feature type="compositionally biased region" description="Basic and acidic residues" evidence="1">
    <location>
        <begin position="41"/>
        <end position="55"/>
    </location>
</feature>
<evidence type="ECO:0000313" key="2">
    <source>
        <dbReference type="EMBL" id="KAK2151679.1"/>
    </source>
</evidence>
<keyword evidence="3" id="KW-1185">Reference proteome</keyword>
<dbReference type="AlphaFoldDB" id="A0AAD9JEY1"/>
<name>A0AAD9JEY1_9ANNE</name>
<sequence length="232" mass="25801">MFGADDGRLEARSSFYFGHVLGDAQLGRRGTVFGLVSGRDDRLLAGRPSKPDRGGDALSAAAHQTQAHPFDRRRHQVRPDPGTPGDAGRDPSVHVRAEMSVRRDLGQGESGQQRERLRQPHTRDRRQREEAEKERQQERLLVETAEHQRATAEYRWGVSTEDEYLLIGRSVGSSPAAVGVRLVLQNGVLPRRLLLVPSFKIRRGSIRPSVECGQYSALHTFLARTAIVSGII</sequence>
<feature type="region of interest" description="Disordered" evidence="1">
    <location>
        <begin position="41"/>
        <end position="139"/>
    </location>
</feature>
<feature type="compositionally biased region" description="Basic and acidic residues" evidence="1">
    <location>
        <begin position="87"/>
        <end position="139"/>
    </location>
</feature>
<protein>
    <submittedName>
        <fullName evidence="2">Uncharacterized protein</fullName>
    </submittedName>
</protein>
<reference evidence="2" key="1">
    <citation type="journal article" date="2023" name="Mol. Biol. Evol.">
        <title>Third-Generation Sequencing Reveals the Adaptive Role of the Epigenome in Three Deep-Sea Polychaetes.</title>
        <authorList>
            <person name="Perez M."/>
            <person name="Aroh O."/>
            <person name="Sun Y."/>
            <person name="Lan Y."/>
            <person name="Juniper S.K."/>
            <person name="Young C.R."/>
            <person name="Angers B."/>
            <person name="Qian P.Y."/>
        </authorList>
    </citation>
    <scope>NUCLEOTIDE SEQUENCE</scope>
    <source>
        <strain evidence="2">P08H-3</strain>
    </source>
</reference>
<gene>
    <name evidence="2" type="ORF">LSH36_355g04009</name>
</gene>
<comment type="caution">
    <text evidence="2">The sequence shown here is derived from an EMBL/GenBank/DDBJ whole genome shotgun (WGS) entry which is preliminary data.</text>
</comment>
<dbReference type="EMBL" id="JAODUP010000355">
    <property type="protein sequence ID" value="KAK2151679.1"/>
    <property type="molecule type" value="Genomic_DNA"/>
</dbReference>
<evidence type="ECO:0000313" key="3">
    <source>
        <dbReference type="Proteomes" id="UP001208570"/>
    </source>
</evidence>
<evidence type="ECO:0000256" key="1">
    <source>
        <dbReference type="SAM" id="MobiDB-lite"/>
    </source>
</evidence>
<proteinExistence type="predicted"/>
<dbReference type="Proteomes" id="UP001208570">
    <property type="component" value="Unassembled WGS sequence"/>
</dbReference>
<organism evidence="2 3">
    <name type="scientific">Paralvinella palmiformis</name>
    <dbReference type="NCBI Taxonomy" id="53620"/>
    <lineage>
        <taxon>Eukaryota</taxon>
        <taxon>Metazoa</taxon>
        <taxon>Spiralia</taxon>
        <taxon>Lophotrochozoa</taxon>
        <taxon>Annelida</taxon>
        <taxon>Polychaeta</taxon>
        <taxon>Sedentaria</taxon>
        <taxon>Canalipalpata</taxon>
        <taxon>Terebellida</taxon>
        <taxon>Terebelliformia</taxon>
        <taxon>Alvinellidae</taxon>
        <taxon>Paralvinella</taxon>
    </lineage>
</organism>